<keyword evidence="3" id="KW-1185">Reference proteome</keyword>
<organism evidence="2 3">
    <name type="scientific">Smittium mucronatum</name>
    <dbReference type="NCBI Taxonomy" id="133383"/>
    <lineage>
        <taxon>Eukaryota</taxon>
        <taxon>Fungi</taxon>
        <taxon>Fungi incertae sedis</taxon>
        <taxon>Zoopagomycota</taxon>
        <taxon>Kickxellomycotina</taxon>
        <taxon>Harpellomycetes</taxon>
        <taxon>Harpellales</taxon>
        <taxon>Legeriomycetaceae</taxon>
        <taxon>Smittium</taxon>
    </lineage>
</organism>
<dbReference type="EMBL" id="LSSL01002490">
    <property type="protein sequence ID" value="OLY81406.1"/>
    <property type="molecule type" value="Genomic_DNA"/>
</dbReference>
<feature type="region of interest" description="Disordered" evidence="1">
    <location>
        <begin position="1"/>
        <end position="21"/>
    </location>
</feature>
<name>A0A1R0GWY1_9FUNG</name>
<evidence type="ECO:0000313" key="2">
    <source>
        <dbReference type="EMBL" id="OLY81406.1"/>
    </source>
</evidence>
<protein>
    <submittedName>
        <fullName evidence="2">Uncharacterized protein</fullName>
    </submittedName>
</protein>
<comment type="caution">
    <text evidence="2">The sequence shown here is derived from an EMBL/GenBank/DDBJ whole genome shotgun (WGS) entry which is preliminary data.</text>
</comment>
<dbReference type="AlphaFoldDB" id="A0A1R0GWY1"/>
<reference evidence="2 3" key="1">
    <citation type="journal article" date="2016" name="Mol. Biol. Evol.">
        <title>Genome-Wide Survey of Gut Fungi (Harpellales) Reveals the First Horizontally Transferred Ubiquitin Gene from a Mosquito Host.</title>
        <authorList>
            <person name="Wang Y."/>
            <person name="White M.M."/>
            <person name="Kvist S."/>
            <person name="Moncalvo J.M."/>
        </authorList>
    </citation>
    <scope>NUCLEOTIDE SEQUENCE [LARGE SCALE GENOMIC DNA]</scope>
    <source>
        <strain evidence="2 3">ALG-7-W6</strain>
    </source>
</reference>
<accession>A0A1R0GWY1</accession>
<sequence>MIGFQHSACSDNPSLDRKTRDVSGKECGFKLDSWASHSAATRAARVSSFREIINGFPSDNLSSRESSFTTYPSGISPTVAVFQNRLSPFGSSFFSFIAKPQKSVPENKLLIF</sequence>
<evidence type="ECO:0000313" key="3">
    <source>
        <dbReference type="Proteomes" id="UP000187455"/>
    </source>
</evidence>
<dbReference type="Proteomes" id="UP000187455">
    <property type="component" value="Unassembled WGS sequence"/>
</dbReference>
<gene>
    <name evidence="2" type="ORF">AYI68_g4489</name>
</gene>
<proteinExistence type="predicted"/>
<evidence type="ECO:0000256" key="1">
    <source>
        <dbReference type="SAM" id="MobiDB-lite"/>
    </source>
</evidence>